<dbReference type="GO" id="GO:0016757">
    <property type="term" value="F:glycosyltransferase activity"/>
    <property type="evidence" value="ECO:0007669"/>
    <property type="project" value="UniProtKB-KW"/>
</dbReference>
<dbReference type="RefSeq" id="WP_015330692.1">
    <property type="nucleotide sequence ID" value="NC_020054.1"/>
</dbReference>
<proteinExistence type="predicted"/>
<reference evidence="3 4" key="1">
    <citation type="journal article" date="2012" name="J. Bacteriol.">
        <title>Genome Sequence of Fibrella aestuarina BUZ 2T, a Filamentous Marine Bacterium.</title>
        <authorList>
            <person name="Filippini M."/>
            <person name="Qi W."/>
            <person name="Blom J."/>
            <person name="Goesmann A."/>
            <person name="Smits T.H."/>
            <person name="Bagheri H.C."/>
        </authorList>
    </citation>
    <scope>NUCLEOTIDE SEQUENCE [LARGE SCALE GENOMIC DNA]</scope>
    <source>
        <strain evidence="4">BUZ 2T</strain>
    </source>
</reference>
<gene>
    <name evidence="3" type="primary">rfaG1</name>
    <name evidence="3" type="ORF">FAES_1583</name>
</gene>
<dbReference type="EC" id="2.4.1.-" evidence="3"/>
<dbReference type="EMBL" id="HE796683">
    <property type="protein sequence ID" value="CCG99593.1"/>
    <property type="molecule type" value="Genomic_DNA"/>
</dbReference>
<keyword evidence="3" id="KW-0808">Transferase</keyword>
<dbReference type="CDD" id="cd03801">
    <property type="entry name" value="GT4_PimA-like"/>
    <property type="match status" value="1"/>
</dbReference>
<dbReference type="InterPro" id="IPR001296">
    <property type="entry name" value="Glyco_trans_1"/>
</dbReference>
<evidence type="ECO:0000259" key="2">
    <source>
        <dbReference type="Pfam" id="PF00534"/>
    </source>
</evidence>
<evidence type="ECO:0000256" key="1">
    <source>
        <dbReference type="SAM" id="Phobius"/>
    </source>
</evidence>
<keyword evidence="4" id="KW-1185">Reference proteome</keyword>
<dbReference type="PANTHER" id="PTHR45947:SF3">
    <property type="entry name" value="SULFOQUINOVOSYL TRANSFERASE SQD2"/>
    <property type="match status" value="1"/>
</dbReference>
<keyword evidence="3" id="KW-0328">Glycosyltransferase</keyword>
<keyword evidence="1" id="KW-0812">Transmembrane</keyword>
<evidence type="ECO:0000313" key="4">
    <source>
        <dbReference type="Proteomes" id="UP000011058"/>
    </source>
</evidence>
<keyword evidence="1" id="KW-0472">Membrane</keyword>
<dbReference type="Gene3D" id="3.40.50.2000">
    <property type="entry name" value="Glycogen Phosphorylase B"/>
    <property type="match status" value="2"/>
</dbReference>
<feature type="domain" description="Glycosyl transferase family 1" evidence="2">
    <location>
        <begin position="217"/>
        <end position="368"/>
    </location>
</feature>
<dbReference type="Pfam" id="PF00534">
    <property type="entry name" value="Glycos_transf_1"/>
    <property type="match status" value="1"/>
</dbReference>
<evidence type="ECO:0000313" key="3">
    <source>
        <dbReference type="EMBL" id="CCG99593.1"/>
    </source>
</evidence>
<feature type="transmembrane region" description="Helical" evidence="1">
    <location>
        <begin position="107"/>
        <end position="125"/>
    </location>
</feature>
<dbReference type="AlphaFoldDB" id="I0K640"/>
<dbReference type="SUPFAM" id="SSF53756">
    <property type="entry name" value="UDP-Glycosyltransferase/glycogen phosphorylase"/>
    <property type="match status" value="1"/>
</dbReference>
<dbReference type="eggNOG" id="COG0438">
    <property type="taxonomic scope" value="Bacteria"/>
</dbReference>
<name>I0K640_9BACT</name>
<dbReference type="OrthoDB" id="9790710at2"/>
<accession>I0K640</accession>
<dbReference type="Proteomes" id="UP000011058">
    <property type="component" value="Chromosome"/>
</dbReference>
<organism evidence="3 4">
    <name type="scientific">Fibrella aestuarina BUZ 2</name>
    <dbReference type="NCBI Taxonomy" id="1166018"/>
    <lineage>
        <taxon>Bacteria</taxon>
        <taxon>Pseudomonadati</taxon>
        <taxon>Bacteroidota</taxon>
        <taxon>Cytophagia</taxon>
        <taxon>Cytophagales</taxon>
        <taxon>Spirosomataceae</taxon>
        <taxon>Fibrella</taxon>
    </lineage>
</organism>
<keyword evidence="1" id="KW-1133">Transmembrane helix</keyword>
<sequence length="405" mass="45352">MYRRPNSTTPIRLLIVNSHPIQYFAPLYRELAADEQFDVEVLYCSRHGLAGEIDQQFGQSVQWDVPLLDGYAHRFLSNQSPNPSIYSFWGLLNLSVVKAIWQAPRGVVMVYGWAYAVCWLAIVAAKLMGHQVCMRAESPLRFETSKSPFCQQLRRLVLGQGLLRLVDYALYIGEQNRAFYRHMGVAEQKLIFCPYAVDNARFQRAAAERFPHRAGLRRRLGIDQTQKVLLYCGKYIPKKRPLDLLKAVASLQRTDVAAVLVGDGPLRPALEAFCREQQLPNVYLTGFVNQSEIVSYYALADVFVLCSDEAETWGLVTNEAMNVGLPVVLSQAVGCADDLVKPGQNGYQYPCGNVPALAEALRTLLDSSAADWAAFRASSRSIIDQYSYAQTIQNLQRALSQPSAT</sequence>
<dbReference type="PANTHER" id="PTHR45947">
    <property type="entry name" value="SULFOQUINOVOSYL TRANSFERASE SQD2"/>
    <property type="match status" value="1"/>
</dbReference>
<dbReference type="KEGG" id="fae:FAES_1583"/>
<protein>
    <submittedName>
        <fullName evidence="3">Glycosyl transferase group 1</fullName>
        <ecNumber evidence="3">2.4.1.-</ecNumber>
    </submittedName>
</protein>
<dbReference type="STRING" id="1166018.FAES_1583"/>
<dbReference type="InterPro" id="IPR050194">
    <property type="entry name" value="Glycosyltransferase_grp1"/>
</dbReference>
<dbReference type="HOGENOM" id="CLU_009583_5_0_10"/>